<evidence type="ECO:0000313" key="3">
    <source>
        <dbReference type="Proteomes" id="UP000254258"/>
    </source>
</evidence>
<sequence length="259" mass="28353">MDGRRKFVGWGWQSEPEKPARKLGSPSRLRGGGTGIMRRWALTARHGDVMHQGTSPAIRPAAHLMTLAVIAFATVCGAAQFWRTDLNPIAVPLSIYLTGPGGAYVRMTYYLMGVALIFFAVGSYRATAAPLRSGLALVLFTVPGLLLPVVAATELFKGTPYESLCALIHGLAAQCTFLTLSFGMLLLSSRWRRDLRLRAGRHLGAPLAWLATAVLWLQAFVHTLPHGLMQKLLIALILLWLAWAARQLLRAARQRYAGI</sequence>
<keyword evidence="1" id="KW-0472">Membrane</keyword>
<feature type="transmembrane region" description="Helical" evidence="1">
    <location>
        <begin position="227"/>
        <end position="245"/>
    </location>
</feature>
<feature type="transmembrane region" description="Helical" evidence="1">
    <location>
        <begin position="199"/>
        <end position="221"/>
    </location>
</feature>
<evidence type="ECO:0000313" key="2">
    <source>
        <dbReference type="EMBL" id="RDS83860.1"/>
    </source>
</evidence>
<keyword evidence="1" id="KW-1133">Transmembrane helix</keyword>
<name>A0A370X6G1_9GAMM</name>
<dbReference type="Pfam" id="PF06197">
    <property type="entry name" value="DUF998"/>
    <property type="match status" value="1"/>
</dbReference>
<protein>
    <submittedName>
        <fullName evidence="2">DUF998 domain-containing protein</fullName>
    </submittedName>
</protein>
<dbReference type="Proteomes" id="UP000254258">
    <property type="component" value="Unassembled WGS sequence"/>
</dbReference>
<accession>A0A370X6G1</accession>
<feature type="transmembrane region" description="Helical" evidence="1">
    <location>
        <begin position="168"/>
        <end position="187"/>
    </location>
</feature>
<keyword evidence="3" id="KW-1185">Reference proteome</keyword>
<evidence type="ECO:0000256" key="1">
    <source>
        <dbReference type="SAM" id="Phobius"/>
    </source>
</evidence>
<dbReference type="AlphaFoldDB" id="A0A370X6G1"/>
<comment type="caution">
    <text evidence="2">The sequence shown here is derived from an EMBL/GenBank/DDBJ whole genome shotgun (WGS) entry which is preliminary data.</text>
</comment>
<reference evidence="2 3" key="1">
    <citation type="submission" date="2018-07" db="EMBL/GenBank/DDBJ databases">
        <title>Dyella monticola sp. nov. and Dyella psychrodurans sp. nov. isolated from monsoon evergreen broad-leaved forest soil of Dinghu Mountain, China.</title>
        <authorList>
            <person name="Gao Z."/>
            <person name="Qiu L."/>
        </authorList>
    </citation>
    <scope>NUCLEOTIDE SEQUENCE [LARGE SCALE GENOMIC DNA]</scope>
    <source>
        <strain evidence="2 3">4G-K06</strain>
    </source>
</reference>
<keyword evidence="1" id="KW-0812">Transmembrane</keyword>
<dbReference type="EMBL" id="QRBE01000002">
    <property type="protein sequence ID" value="RDS83860.1"/>
    <property type="molecule type" value="Genomic_DNA"/>
</dbReference>
<organism evidence="2 3">
    <name type="scientific">Dyella monticola</name>
    <dbReference type="NCBI Taxonomy" id="1927958"/>
    <lineage>
        <taxon>Bacteria</taxon>
        <taxon>Pseudomonadati</taxon>
        <taxon>Pseudomonadota</taxon>
        <taxon>Gammaproteobacteria</taxon>
        <taxon>Lysobacterales</taxon>
        <taxon>Rhodanobacteraceae</taxon>
        <taxon>Dyella</taxon>
    </lineage>
</organism>
<feature type="transmembrane region" description="Helical" evidence="1">
    <location>
        <begin position="134"/>
        <end position="156"/>
    </location>
</feature>
<feature type="transmembrane region" description="Helical" evidence="1">
    <location>
        <begin position="64"/>
        <end position="83"/>
    </location>
</feature>
<proteinExistence type="predicted"/>
<dbReference type="InterPro" id="IPR009339">
    <property type="entry name" value="DUF998"/>
</dbReference>
<gene>
    <name evidence="2" type="ORF">DWU98_06015</name>
</gene>
<feature type="transmembrane region" description="Helical" evidence="1">
    <location>
        <begin position="103"/>
        <end position="122"/>
    </location>
</feature>